<proteinExistence type="inferred from homology"/>
<name>A0A5J5G9T4_9BACL</name>
<dbReference type="Proteomes" id="UP000367750">
    <property type="component" value="Unassembled WGS sequence"/>
</dbReference>
<keyword evidence="2" id="KW-0560">Oxidoreductase</keyword>
<keyword evidence="6" id="KW-1185">Reference proteome</keyword>
<dbReference type="RefSeq" id="WP_150458182.1">
    <property type="nucleotide sequence ID" value="NZ_VYKK01000013.1"/>
</dbReference>
<dbReference type="GO" id="GO:0000166">
    <property type="term" value="F:nucleotide binding"/>
    <property type="evidence" value="ECO:0007669"/>
    <property type="project" value="InterPro"/>
</dbReference>
<dbReference type="OrthoDB" id="9815825at2"/>
<dbReference type="SUPFAM" id="SSF55347">
    <property type="entry name" value="Glyceraldehyde-3-phosphate dehydrogenase-like, C-terminal domain"/>
    <property type="match status" value="1"/>
</dbReference>
<evidence type="ECO:0000259" key="4">
    <source>
        <dbReference type="Pfam" id="PF22725"/>
    </source>
</evidence>
<comment type="similarity">
    <text evidence="1">Belongs to the Gfo/Idh/MocA family.</text>
</comment>
<dbReference type="AlphaFoldDB" id="A0A5J5G9T4"/>
<sequence>MPNEADKKVPLRWGIISTGVIADKFVRDLAYSREGAAFAVGSRSPEGAEQFAGKHGIPRAYGSYEELVADPEVEAVYIGTPHPFHKENAMLALRAGKAVLCEKPFTLNRSELEEVVACAREHGVFLMEAMWSRFIPAMVQVREWIAAGKIGEVKLVKAELGFRSDWNPQGRLLNRELGGGALLDVGIYPVALASMILGPSPKDVQSAVHIGETGVDEQFSLLLGYEGGKAAQLAGAIRLGMANDVHIYGTEGRIYIPLTPVNPYAAELYAGDERVERFEDDRVCEGYVLEADEVARCLRAGLKESPVMPLDESLEIMGLLDRVRKQWGLVYPGE</sequence>
<feature type="domain" description="Gfo/Idh/MocA-like oxidoreductase N-terminal" evidence="3">
    <location>
        <begin position="11"/>
        <end position="128"/>
    </location>
</feature>
<dbReference type="PANTHER" id="PTHR22604">
    <property type="entry name" value="OXIDOREDUCTASES"/>
    <property type="match status" value="1"/>
</dbReference>
<evidence type="ECO:0000256" key="2">
    <source>
        <dbReference type="ARBA" id="ARBA00023002"/>
    </source>
</evidence>
<dbReference type="EMBL" id="VYKK01000013">
    <property type="protein sequence ID" value="KAA9004720.1"/>
    <property type="molecule type" value="Genomic_DNA"/>
</dbReference>
<evidence type="ECO:0000313" key="5">
    <source>
        <dbReference type="EMBL" id="KAA9004720.1"/>
    </source>
</evidence>
<dbReference type="InterPro" id="IPR036291">
    <property type="entry name" value="NAD(P)-bd_dom_sf"/>
</dbReference>
<dbReference type="PANTHER" id="PTHR22604:SF105">
    <property type="entry name" value="TRANS-1,2-DIHYDROBENZENE-1,2-DIOL DEHYDROGENASE"/>
    <property type="match status" value="1"/>
</dbReference>
<dbReference type="InterPro" id="IPR055170">
    <property type="entry name" value="GFO_IDH_MocA-like_dom"/>
</dbReference>
<evidence type="ECO:0000313" key="6">
    <source>
        <dbReference type="Proteomes" id="UP000367750"/>
    </source>
</evidence>
<comment type="caution">
    <text evidence="5">The sequence shown here is derived from an EMBL/GenBank/DDBJ whole genome shotgun (WGS) entry which is preliminary data.</text>
</comment>
<dbReference type="Pfam" id="PF22725">
    <property type="entry name" value="GFO_IDH_MocA_C3"/>
    <property type="match status" value="1"/>
</dbReference>
<feature type="domain" description="GFO/IDH/MocA-like oxidoreductase" evidence="4">
    <location>
        <begin position="139"/>
        <end position="254"/>
    </location>
</feature>
<dbReference type="Gene3D" id="3.30.360.10">
    <property type="entry name" value="Dihydrodipicolinate Reductase, domain 2"/>
    <property type="match status" value="1"/>
</dbReference>
<dbReference type="GO" id="GO:0016491">
    <property type="term" value="F:oxidoreductase activity"/>
    <property type="evidence" value="ECO:0007669"/>
    <property type="project" value="UniProtKB-KW"/>
</dbReference>
<dbReference type="Gene3D" id="3.40.50.720">
    <property type="entry name" value="NAD(P)-binding Rossmann-like Domain"/>
    <property type="match status" value="1"/>
</dbReference>
<evidence type="ECO:0000256" key="1">
    <source>
        <dbReference type="ARBA" id="ARBA00010928"/>
    </source>
</evidence>
<organism evidence="5 6">
    <name type="scientific">Paenibacillus spiritus</name>
    <dbReference type="NCBI Taxonomy" id="2496557"/>
    <lineage>
        <taxon>Bacteria</taxon>
        <taxon>Bacillati</taxon>
        <taxon>Bacillota</taxon>
        <taxon>Bacilli</taxon>
        <taxon>Bacillales</taxon>
        <taxon>Paenibacillaceae</taxon>
        <taxon>Paenibacillus</taxon>
    </lineage>
</organism>
<reference evidence="5 6" key="1">
    <citation type="submission" date="2019-09" db="EMBL/GenBank/DDBJ databases">
        <title>Bacillus ochoae sp. nov., Paenibacillus whitsoniae sp. nov., Paenibacillus spiritus sp. nov. Isolated from the Mars Exploration Rover during spacecraft assembly.</title>
        <authorList>
            <person name="Seuylemezian A."/>
            <person name="Vaishampayan P."/>
        </authorList>
    </citation>
    <scope>NUCLEOTIDE SEQUENCE [LARGE SCALE GENOMIC DNA]</scope>
    <source>
        <strain evidence="5 6">MER_111</strain>
    </source>
</reference>
<evidence type="ECO:0000259" key="3">
    <source>
        <dbReference type="Pfam" id="PF01408"/>
    </source>
</evidence>
<accession>A0A5J5G9T4</accession>
<gene>
    <name evidence="5" type="ORF">F4V43_10375</name>
</gene>
<dbReference type="InterPro" id="IPR050984">
    <property type="entry name" value="Gfo/Idh/MocA_domain"/>
</dbReference>
<dbReference type="InterPro" id="IPR000683">
    <property type="entry name" value="Gfo/Idh/MocA-like_OxRdtase_N"/>
</dbReference>
<dbReference type="Pfam" id="PF01408">
    <property type="entry name" value="GFO_IDH_MocA"/>
    <property type="match status" value="1"/>
</dbReference>
<dbReference type="SUPFAM" id="SSF51735">
    <property type="entry name" value="NAD(P)-binding Rossmann-fold domains"/>
    <property type="match status" value="1"/>
</dbReference>
<protein>
    <submittedName>
        <fullName evidence="5">Gfo/Idh/MocA family oxidoreductase</fullName>
    </submittedName>
</protein>